<feature type="coiled-coil region" evidence="2">
    <location>
        <begin position="106"/>
        <end position="138"/>
    </location>
</feature>
<dbReference type="InterPro" id="IPR011006">
    <property type="entry name" value="CheY-like_superfamily"/>
</dbReference>
<dbReference type="PROSITE" id="PS50110">
    <property type="entry name" value="RESPONSE_REGULATORY"/>
    <property type="match status" value="1"/>
</dbReference>
<protein>
    <submittedName>
        <fullName evidence="5">Two-component system, LytTR family, response regulator</fullName>
    </submittedName>
</protein>
<feature type="domain" description="HTH LytTR-type" evidence="4">
    <location>
        <begin position="140"/>
        <end position="244"/>
    </location>
</feature>
<gene>
    <name evidence="5" type="ORF">T190115A13A_250003</name>
</gene>
<proteinExistence type="predicted"/>
<dbReference type="Pfam" id="PF04397">
    <property type="entry name" value="LytTR"/>
    <property type="match status" value="1"/>
</dbReference>
<dbReference type="SUPFAM" id="SSF52172">
    <property type="entry name" value="CheY-like"/>
    <property type="match status" value="1"/>
</dbReference>
<dbReference type="EMBL" id="CAXJRC010000017">
    <property type="protein sequence ID" value="CAL2106572.1"/>
    <property type="molecule type" value="Genomic_DNA"/>
</dbReference>
<evidence type="ECO:0000256" key="1">
    <source>
        <dbReference type="PROSITE-ProRule" id="PRU00169"/>
    </source>
</evidence>
<dbReference type="PANTHER" id="PTHR37299:SF1">
    <property type="entry name" value="STAGE 0 SPORULATION PROTEIN A HOMOLOG"/>
    <property type="match status" value="1"/>
</dbReference>
<evidence type="ECO:0000313" key="5">
    <source>
        <dbReference type="EMBL" id="CAL2106572.1"/>
    </source>
</evidence>
<keyword evidence="1" id="KW-0597">Phosphoprotein</keyword>
<dbReference type="PANTHER" id="PTHR37299">
    <property type="entry name" value="TRANSCRIPTIONAL REGULATOR-RELATED"/>
    <property type="match status" value="1"/>
</dbReference>
<evidence type="ECO:0000313" key="6">
    <source>
        <dbReference type="Proteomes" id="UP001497602"/>
    </source>
</evidence>
<reference evidence="5 6" key="1">
    <citation type="submission" date="2024-05" db="EMBL/GenBank/DDBJ databases">
        <authorList>
            <person name="Duchaud E."/>
        </authorList>
    </citation>
    <scope>NUCLEOTIDE SEQUENCE [LARGE SCALE GENOMIC DNA]</scope>
    <source>
        <strain evidence="5">Ena-SAMPLE-TAB-13-05-2024-13:56:06:370-140305</strain>
    </source>
</reference>
<accession>A0ABM9PLK3</accession>
<keyword evidence="2" id="KW-0175">Coiled coil</keyword>
<dbReference type="Proteomes" id="UP001497602">
    <property type="component" value="Unassembled WGS sequence"/>
</dbReference>
<dbReference type="Pfam" id="PF00072">
    <property type="entry name" value="Response_reg"/>
    <property type="match status" value="1"/>
</dbReference>
<comment type="caution">
    <text evidence="5">The sequence shown here is derived from an EMBL/GenBank/DDBJ whole genome shotgun (WGS) entry which is preliminary data.</text>
</comment>
<dbReference type="SMART" id="SM00850">
    <property type="entry name" value="LytTR"/>
    <property type="match status" value="1"/>
</dbReference>
<keyword evidence="6" id="KW-1185">Reference proteome</keyword>
<feature type="domain" description="Response regulatory" evidence="3">
    <location>
        <begin position="2"/>
        <end position="117"/>
    </location>
</feature>
<feature type="modified residue" description="4-aspartylphosphate" evidence="1">
    <location>
        <position position="54"/>
    </location>
</feature>
<dbReference type="InterPro" id="IPR007492">
    <property type="entry name" value="LytTR_DNA-bd_dom"/>
</dbReference>
<name>A0ABM9PLK3_9FLAO</name>
<dbReference type="Gene3D" id="2.40.50.1020">
    <property type="entry name" value="LytTr DNA-binding domain"/>
    <property type="match status" value="1"/>
</dbReference>
<evidence type="ECO:0000259" key="3">
    <source>
        <dbReference type="PROSITE" id="PS50110"/>
    </source>
</evidence>
<dbReference type="PROSITE" id="PS50930">
    <property type="entry name" value="HTH_LYTTR"/>
    <property type="match status" value="1"/>
</dbReference>
<dbReference type="RefSeq" id="WP_348703008.1">
    <property type="nucleotide sequence ID" value="NZ_CAXIYA010000010.1"/>
</dbReference>
<dbReference type="Gene3D" id="3.40.50.2300">
    <property type="match status" value="1"/>
</dbReference>
<sequence>MKVVLIDDEKNALLLLATILKETFSEIEEIHTTTDLKEGVKIIHQNTPDIVFLDIEMPNYSGLQILDFFENKKVNFNIVFVTAYNQYALEALKLSAIDYILKPVNINHLIAAVEKCKQRKEEKEIKNKLEKLKKLTLNTLFIEIPNGFVFLSYDEIQYLEADGSYTNIYVKDGNTKVISKTLKFFVEQLEDNDFFFKSHRSYLVNIKYVKEFVKINGGYLTMKDDTIIPLAKTNFKAFSERVKALFG</sequence>
<evidence type="ECO:0000256" key="2">
    <source>
        <dbReference type="SAM" id="Coils"/>
    </source>
</evidence>
<dbReference type="InterPro" id="IPR001789">
    <property type="entry name" value="Sig_transdc_resp-reg_receiver"/>
</dbReference>
<dbReference type="InterPro" id="IPR046947">
    <property type="entry name" value="LytR-like"/>
</dbReference>
<dbReference type="SMART" id="SM00448">
    <property type="entry name" value="REC"/>
    <property type="match status" value="1"/>
</dbReference>
<organism evidence="5 6">
    <name type="scientific">Tenacibaculum vairaonense</name>
    <dbReference type="NCBI Taxonomy" id="3137860"/>
    <lineage>
        <taxon>Bacteria</taxon>
        <taxon>Pseudomonadati</taxon>
        <taxon>Bacteroidota</taxon>
        <taxon>Flavobacteriia</taxon>
        <taxon>Flavobacteriales</taxon>
        <taxon>Flavobacteriaceae</taxon>
        <taxon>Tenacibaculum</taxon>
    </lineage>
</organism>
<evidence type="ECO:0000259" key="4">
    <source>
        <dbReference type="PROSITE" id="PS50930"/>
    </source>
</evidence>